<feature type="compositionally biased region" description="Low complexity" evidence="16">
    <location>
        <begin position="1002"/>
        <end position="1016"/>
    </location>
</feature>
<keyword evidence="3 15" id="KW-0547">Nucleotide-binding</keyword>
<evidence type="ECO:0000256" key="7">
    <source>
        <dbReference type="ARBA" id="ARBA00022839"/>
    </source>
</evidence>
<keyword evidence="20" id="KW-1185">Reference proteome</keyword>
<dbReference type="STRING" id="1246995.AFR_38480"/>
<dbReference type="InterPro" id="IPR014016">
    <property type="entry name" value="UvrD-like_ATP-bd"/>
</dbReference>
<evidence type="ECO:0000256" key="6">
    <source>
        <dbReference type="ARBA" id="ARBA00022806"/>
    </source>
</evidence>
<sequence>MTSTPAAVPRPAYRLVRRAATPVAPLRDDPLQRHVVEHTDGPLLVVGGPGTGKTTVLVEAVAARIAEGIDPERILVLTFGRRGAGALRDRIEARISGPTFHEPLVRTFHAYAFGLLRRAAAERGEPSPRLLTGPEQDLIIRELLEVVGDPDAEDTVRWPESLRPALPTRAFAQQLRDLMQRAAERGIGPVELARLGERLGRDDWPAAARFLREYVAVLALRDATTRGSTAYDPAELVRAASGLLTDDPALLEAERRRLAYVYVDELADTDPAQIELLSLVAGGGTPLVAFGDPDSSVYGFRGADPQAVSAFPQRFRTASGALAEVITLHTSYRAEPALLTATGRLSRRMRGATRHRHLHPPATPPAPGSRPTSPGAPAGQATSGREAASAAGPPSRVVSGNKPASADQLASSGDPEASDLSGKETAASGGSAVSDFSGEETAASGGSAVSDFSGEETAASGGSAVSDVSGDQAGPLGSPGVPGVSVGGTVASGGLAASGASGDETGVLAGQAGPGSATDSSDASGRRAVAGPGDAAGQSAAEGSVADAGGAASSGGRPAGGRSGAEEGVVAGAVVRTFRSPTSETAFVAHALREAHLLHGVPWSRMAVVLRSTTLQLPSMQRALAASGVPTVTHAEDLPLHLQPAVAPFLLLLRCALEPDVLDEEASVALLHSPLGGADPLAERRLRQGLRALALAAGDRRPSGELLVDALRDPAGLDVVERRWAVPAQTVARLIATAREVAARPGATAEQVLWSVWRASGLADRWYALSTRGAPVEPGGEGGRARQWRAEAADRDLDAMVVLFDAAARFVDRLPGARTEVFLDHVLGQDLPADSIAPSADRGEAVRLLTAHAAKGLEWDVVVLAGVQEGIWPDLRLRGSLLGSERLVDFLAGRAASGAAAVVGQTSALLDEERRLFYVAATRARQRLIVTAVASASVGGSDGEEQPSRFLTELGLPDSRPGPEAPPGPGPTDPDDPGPVEPDPDPWDQPPPTPGAGAESNADAVPDAASDAAVGAAPDAASGAMASTKPGAELTDTSGAELAAVTGTNPSTVAGAELAAVPGAEPSGAPGAELAAMAGAEAEADSAELAGSQLFFDVEAADWAEVGAAEGQGHRHESSGGVTVPRQENGRVDAAPVDVAEDEQELVVGRPPRALTLSALVAELRTAVVAPDATPARRHAAAAELARLAAAGVPGAHPDEWWGLRQLSDDRPLVEEGEPVKVTPSSMESALRCSLRWLLERHGGAAPAGPAQGVGNLVHAAAMLAEDANADRERLVEYVSARFDAIELAARWLAGPEQERAQGMVDKLLRWLAKNPRRLLAIEHEFTVRLDDPARPIQLTGRVDRLEVDEQGRLVVIDLKTGKTTTVSASDVEEHAQLAGYQAAVDAGAFQEFGEESGGAALVQLGPTKEAREQMQLPLAEATDPNWAYAMVRRTADTMAAATFSAVANSKCRVCPVRTSCPISGQGRQVVEP</sequence>
<evidence type="ECO:0000256" key="2">
    <source>
        <dbReference type="ARBA" id="ARBA00022722"/>
    </source>
</evidence>
<feature type="compositionally biased region" description="Low complexity" evidence="16">
    <location>
        <begin position="458"/>
        <end position="485"/>
    </location>
</feature>
<keyword evidence="2" id="KW-0540">Nuclease</keyword>
<proteinExistence type="inferred from homology"/>
<feature type="compositionally biased region" description="Low complexity" evidence="16">
    <location>
        <begin position="369"/>
        <end position="379"/>
    </location>
</feature>
<gene>
    <name evidence="19" type="ORF">AFR_38480</name>
</gene>
<feature type="compositionally biased region" description="Low complexity" evidence="16">
    <location>
        <begin position="539"/>
        <end position="556"/>
    </location>
</feature>
<evidence type="ECO:0000256" key="11">
    <source>
        <dbReference type="ARBA" id="ARBA00023235"/>
    </source>
</evidence>
<keyword evidence="5 15" id="KW-0378">Hydrolase</keyword>
<feature type="region of interest" description="Disordered" evidence="16">
    <location>
        <begin position="1109"/>
        <end position="1130"/>
    </location>
</feature>
<dbReference type="PROSITE" id="PS51217">
    <property type="entry name" value="UVRD_HELICASE_CTER"/>
    <property type="match status" value="1"/>
</dbReference>
<dbReference type="SUPFAM" id="SSF52540">
    <property type="entry name" value="P-loop containing nucleoside triphosphate hydrolases"/>
    <property type="match status" value="2"/>
</dbReference>
<protein>
    <recommendedName>
        <fullName evidence="13">DNA 3'-5' helicase</fullName>
        <ecNumber evidence="13">5.6.2.4</ecNumber>
    </recommendedName>
</protein>
<dbReference type="GO" id="GO:0005829">
    <property type="term" value="C:cytosol"/>
    <property type="evidence" value="ECO:0007669"/>
    <property type="project" value="TreeGrafter"/>
</dbReference>
<dbReference type="HOGENOM" id="CLU_004900_0_0_11"/>
<dbReference type="CDD" id="cd17932">
    <property type="entry name" value="DEXQc_UvrD"/>
    <property type="match status" value="1"/>
</dbReference>
<evidence type="ECO:0000256" key="8">
    <source>
        <dbReference type="ARBA" id="ARBA00022840"/>
    </source>
</evidence>
<evidence type="ECO:0000256" key="13">
    <source>
        <dbReference type="ARBA" id="ARBA00034808"/>
    </source>
</evidence>
<feature type="compositionally biased region" description="Basic residues" evidence="16">
    <location>
        <begin position="349"/>
        <end position="359"/>
    </location>
</feature>
<dbReference type="GO" id="GO:0033202">
    <property type="term" value="C:DNA helicase complex"/>
    <property type="evidence" value="ECO:0007669"/>
    <property type="project" value="TreeGrafter"/>
</dbReference>
<dbReference type="InterPro" id="IPR000212">
    <property type="entry name" value="DNA_helicase_UvrD/REP"/>
</dbReference>
<name>U5WD48_9ACTN</name>
<feature type="domain" description="UvrD-like helicase C-terminal" evidence="18">
    <location>
        <begin position="535"/>
        <end position="856"/>
    </location>
</feature>
<feature type="region of interest" description="Disordered" evidence="16">
    <location>
        <begin position="349"/>
        <end position="485"/>
    </location>
</feature>
<dbReference type="PROSITE" id="PS51198">
    <property type="entry name" value="UVRD_HELICASE_ATP_BIND"/>
    <property type="match status" value="1"/>
</dbReference>
<dbReference type="Proteomes" id="UP000017746">
    <property type="component" value="Chromosome"/>
</dbReference>
<dbReference type="InterPro" id="IPR027417">
    <property type="entry name" value="P-loop_NTPase"/>
</dbReference>
<dbReference type="GO" id="GO:0005524">
    <property type="term" value="F:ATP binding"/>
    <property type="evidence" value="ECO:0007669"/>
    <property type="project" value="UniProtKB-UniRule"/>
</dbReference>
<evidence type="ECO:0000256" key="9">
    <source>
        <dbReference type="ARBA" id="ARBA00023125"/>
    </source>
</evidence>
<evidence type="ECO:0000256" key="12">
    <source>
        <dbReference type="ARBA" id="ARBA00034617"/>
    </source>
</evidence>
<evidence type="ECO:0000259" key="18">
    <source>
        <dbReference type="PROSITE" id="PS51217"/>
    </source>
</evidence>
<accession>U5WD48</accession>
<evidence type="ECO:0000256" key="14">
    <source>
        <dbReference type="ARBA" id="ARBA00048988"/>
    </source>
</evidence>
<dbReference type="InterPro" id="IPR038726">
    <property type="entry name" value="PDDEXK_AddAB-type"/>
</dbReference>
<dbReference type="GO" id="GO:0043138">
    <property type="term" value="F:3'-5' DNA helicase activity"/>
    <property type="evidence" value="ECO:0007669"/>
    <property type="project" value="UniProtKB-EC"/>
</dbReference>
<evidence type="ECO:0000256" key="4">
    <source>
        <dbReference type="ARBA" id="ARBA00022763"/>
    </source>
</evidence>
<evidence type="ECO:0000313" key="20">
    <source>
        <dbReference type="Proteomes" id="UP000017746"/>
    </source>
</evidence>
<dbReference type="eggNOG" id="COG2887">
    <property type="taxonomic scope" value="Bacteria"/>
</dbReference>
<dbReference type="GO" id="GO:0003677">
    <property type="term" value="F:DNA binding"/>
    <property type="evidence" value="ECO:0007669"/>
    <property type="project" value="UniProtKB-KW"/>
</dbReference>
<feature type="region of interest" description="Disordered" evidence="16">
    <location>
        <begin position="505"/>
        <end position="565"/>
    </location>
</feature>
<evidence type="ECO:0000256" key="3">
    <source>
        <dbReference type="ARBA" id="ARBA00022741"/>
    </source>
</evidence>
<evidence type="ECO:0000256" key="15">
    <source>
        <dbReference type="PROSITE-ProRule" id="PRU00560"/>
    </source>
</evidence>
<dbReference type="Pfam" id="PF00580">
    <property type="entry name" value="UvrD-helicase"/>
    <property type="match status" value="1"/>
</dbReference>
<dbReference type="KEGG" id="afs:AFR_38480"/>
<dbReference type="PATRIC" id="fig|1246995.3.peg.7785"/>
<evidence type="ECO:0000313" key="19">
    <source>
        <dbReference type="EMBL" id="AGZ45950.1"/>
    </source>
</evidence>
<feature type="compositionally biased region" description="Acidic residues" evidence="16">
    <location>
        <begin position="973"/>
        <end position="986"/>
    </location>
</feature>
<reference evidence="19 20" key="1">
    <citation type="journal article" date="2014" name="J. Biotechnol.">
        <title>Complete genome sequence of the actinobacterium Actinoplanes friuliensis HAG 010964, producer of the lipopeptide antibiotic friulimycin.</title>
        <authorList>
            <person name="Ruckert C."/>
            <person name="Szczepanowski R."/>
            <person name="Albersmeier A."/>
            <person name="Goesmann A."/>
            <person name="Fischer N."/>
            <person name="Steinkamper A."/>
            <person name="Puhler A."/>
            <person name="Biener R."/>
            <person name="Schwartz D."/>
            <person name="Kalinowski J."/>
        </authorList>
    </citation>
    <scope>NUCLEOTIDE SEQUENCE [LARGE SCALE GENOMIC DNA]</scope>
    <source>
        <strain evidence="19 20">DSM 7358</strain>
    </source>
</reference>
<evidence type="ECO:0000256" key="1">
    <source>
        <dbReference type="ARBA" id="ARBA00009922"/>
    </source>
</evidence>
<keyword evidence="9" id="KW-0238">DNA-binding</keyword>
<comment type="catalytic activity">
    <reaction evidence="14">
        <text>ATP + H2O = ADP + phosphate + H(+)</text>
        <dbReference type="Rhea" id="RHEA:13065"/>
        <dbReference type="ChEBI" id="CHEBI:15377"/>
        <dbReference type="ChEBI" id="CHEBI:15378"/>
        <dbReference type="ChEBI" id="CHEBI:30616"/>
        <dbReference type="ChEBI" id="CHEBI:43474"/>
        <dbReference type="ChEBI" id="CHEBI:456216"/>
        <dbReference type="EC" id="5.6.2.4"/>
    </reaction>
</comment>
<dbReference type="PANTHER" id="PTHR11070:SF59">
    <property type="entry name" value="DNA 3'-5' HELICASE"/>
    <property type="match status" value="1"/>
</dbReference>
<dbReference type="Gene3D" id="1.10.10.160">
    <property type="match status" value="1"/>
</dbReference>
<evidence type="ECO:0000256" key="5">
    <source>
        <dbReference type="ARBA" id="ARBA00022801"/>
    </source>
</evidence>
<dbReference type="Pfam" id="PF13361">
    <property type="entry name" value="UvrD_C"/>
    <property type="match status" value="1"/>
</dbReference>
<dbReference type="EC" id="5.6.2.4" evidence="13"/>
<keyword evidence="4" id="KW-0227">DNA damage</keyword>
<feature type="binding site" evidence="15">
    <location>
        <begin position="47"/>
        <end position="54"/>
    </location>
    <ligand>
        <name>ATP</name>
        <dbReference type="ChEBI" id="CHEBI:30616"/>
    </ligand>
</feature>
<dbReference type="Pfam" id="PF12705">
    <property type="entry name" value="PDDEXK_1"/>
    <property type="match status" value="1"/>
</dbReference>
<keyword evidence="8 15" id="KW-0067">ATP-binding</keyword>
<dbReference type="eggNOG" id="COG0210">
    <property type="taxonomic scope" value="Bacteria"/>
</dbReference>
<evidence type="ECO:0000256" key="16">
    <source>
        <dbReference type="SAM" id="MobiDB-lite"/>
    </source>
</evidence>
<feature type="region of interest" description="Disordered" evidence="16">
    <location>
        <begin position="935"/>
        <end position="1016"/>
    </location>
</feature>
<keyword evidence="11" id="KW-0413">Isomerase</keyword>
<evidence type="ECO:0000259" key="17">
    <source>
        <dbReference type="PROSITE" id="PS51198"/>
    </source>
</evidence>
<dbReference type="EMBL" id="CP006272">
    <property type="protein sequence ID" value="AGZ45950.1"/>
    <property type="molecule type" value="Genomic_DNA"/>
</dbReference>
<keyword evidence="10" id="KW-0234">DNA repair</keyword>
<dbReference type="Gene3D" id="3.90.320.10">
    <property type="match status" value="1"/>
</dbReference>
<dbReference type="InterPro" id="IPR011604">
    <property type="entry name" value="PDDEXK-like_dom_sf"/>
</dbReference>
<dbReference type="InterPro" id="IPR013986">
    <property type="entry name" value="DExx_box_DNA_helicase_dom_sf"/>
</dbReference>
<keyword evidence="7" id="KW-0269">Exonuclease</keyword>
<organism evidence="19 20">
    <name type="scientific">Actinoplanes friuliensis DSM 7358</name>
    <dbReference type="NCBI Taxonomy" id="1246995"/>
    <lineage>
        <taxon>Bacteria</taxon>
        <taxon>Bacillati</taxon>
        <taxon>Actinomycetota</taxon>
        <taxon>Actinomycetes</taxon>
        <taxon>Micromonosporales</taxon>
        <taxon>Micromonosporaceae</taxon>
        <taxon>Actinoplanes</taxon>
    </lineage>
</organism>
<comment type="similarity">
    <text evidence="1">Belongs to the helicase family. UvrD subfamily.</text>
</comment>
<dbReference type="InterPro" id="IPR014017">
    <property type="entry name" value="DNA_helicase_UvrD-like_C"/>
</dbReference>
<feature type="domain" description="UvrD-like helicase ATP-binding" evidence="17">
    <location>
        <begin position="26"/>
        <end position="335"/>
    </location>
</feature>
<evidence type="ECO:0000256" key="10">
    <source>
        <dbReference type="ARBA" id="ARBA00023204"/>
    </source>
</evidence>
<dbReference type="Gene3D" id="3.40.50.300">
    <property type="entry name" value="P-loop containing nucleotide triphosphate hydrolases"/>
    <property type="match status" value="2"/>
</dbReference>
<comment type="catalytic activity">
    <reaction evidence="12">
        <text>Couples ATP hydrolysis with the unwinding of duplex DNA by translocating in the 3'-5' direction.</text>
        <dbReference type="EC" id="5.6.2.4"/>
    </reaction>
</comment>
<keyword evidence="6 15" id="KW-0347">Helicase</keyword>
<dbReference type="GO" id="GO:0004527">
    <property type="term" value="F:exonuclease activity"/>
    <property type="evidence" value="ECO:0007669"/>
    <property type="project" value="UniProtKB-KW"/>
</dbReference>
<dbReference type="GO" id="GO:0000725">
    <property type="term" value="P:recombinational repair"/>
    <property type="evidence" value="ECO:0007669"/>
    <property type="project" value="TreeGrafter"/>
</dbReference>
<dbReference type="Gene3D" id="1.10.486.10">
    <property type="entry name" value="PCRA, domain 4"/>
    <property type="match status" value="1"/>
</dbReference>
<feature type="compositionally biased region" description="Pro residues" evidence="16">
    <location>
        <begin position="963"/>
        <end position="972"/>
    </location>
</feature>
<dbReference type="PANTHER" id="PTHR11070">
    <property type="entry name" value="UVRD / RECB / PCRA DNA HELICASE FAMILY MEMBER"/>
    <property type="match status" value="1"/>
</dbReference>